<dbReference type="Proteomes" id="UP001608902">
    <property type="component" value="Unassembled WGS sequence"/>
</dbReference>
<dbReference type="AlphaFoldDB" id="A0ABD6EL33"/>
<proteinExistence type="predicted"/>
<accession>A0ABD6EL33</accession>
<name>A0ABD6EL33_9BILA</name>
<reference evidence="1 2" key="1">
    <citation type="submission" date="2024-08" db="EMBL/GenBank/DDBJ databases">
        <title>Gnathostoma spinigerum genome.</title>
        <authorList>
            <person name="Gonzalez-Bertolin B."/>
            <person name="Monzon S."/>
            <person name="Zaballos A."/>
            <person name="Jimenez P."/>
            <person name="Dekumyoy P."/>
            <person name="Varona S."/>
            <person name="Cuesta I."/>
            <person name="Sumanam S."/>
            <person name="Adisakwattana P."/>
            <person name="Gasser R.B."/>
            <person name="Hernandez-Gonzalez A."/>
            <person name="Young N.D."/>
            <person name="Perteguer M.J."/>
        </authorList>
    </citation>
    <scope>NUCLEOTIDE SEQUENCE [LARGE SCALE GENOMIC DNA]</scope>
    <source>
        <strain evidence="1">AL3</strain>
        <tissue evidence="1">Liver</tissue>
    </source>
</reference>
<keyword evidence="2" id="KW-1185">Reference proteome</keyword>
<organism evidence="1 2">
    <name type="scientific">Gnathostoma spinigerum</name>
    <dbReference type="NCBI Taxonomy" id="75299"/>
    <lineage>
        <taxon>Eukaryota</taxon>
        <taxon>Metazoa</taxon>
        <taxon>Ecdysozoa</taxon>
        <taxon>Nematoda</taxon>
        <taxon>Chromadorea</taxon>
        <taxon>Rhabditida</taxon>
        <taxon>Spirurina</taxon>
        <taxon>Gnathostomatomorpha</taxon>
        <taxon>Gnathostomatoidea</taxon>
        <taxon>Gnathostomatidae</taxon>
        <taxon>Gnathostoma</taxon>
    </lineage>
</organism>
<dbReference type="EMBL" id="JBGFUD010001969">
    <property type="protein sequence ID" value="MFH4976980.1"/>
    <property type="molecule type" value="Genomic_DNA"/>
</dbReference>
<protein>
    <submittedName>
        <fullName evidence="1">Uncharacterized protein</fullName>
    </submittedName>
</protein>
<comment type="caution">
    <text evidence="1">The sequence shown here is derived from an EMBL/GenBank/DDBJ whole genome shotgun (WGS) entry which is preliminary data.</text>
</comment>
<sequence length="121" mass="14317">MKLPLRSTFEKNMSIVNMEQRLYIQLMSKEIDGNQFRFLFPYDLLEFFGVCLPYNENECLKMCDDRPTTENLRLLWSAVENRFAQLKIVISVLKLRASDRKSCVFEIKELIVCLRPQEKGS</sequence>
<evidence type="ECO:0000313" key="1">
    <source>
        <dbReference type="EMBL" id="MFH4976980.1"/>
    </source>
</evidence>
<gene>
    <name evidence="1" type="ORF">AB6A40_003689</name>
</gene>
<evidence type="ECO:0000313" key="2">
    <source>
        <dbReference type="Proteomes" id="UP001608902"/>
    </source>
</evidence>